<sequence>MFSSASSSSAAPATTSTSTTASDTNAPALPAGIVHDLQSQLRDTQARLAGYMERVRQLEGVLQEQKATRREMGWT</sequence>
<reference evidence="3 4" key="1">
    <citation type="journal article" date="2018" name="Evol. Lett.">
        <title>Horizontal gene cluster transfer increased hallucinogenic mushroom diversity.</title>
        <authorList>
            <person name="Reynolds H.T."/>
            <person name="Vijayakumar V."/>
            <person name="Gluck-Thaler E."/>
            <person name="Korotkin H.B."/>
            <person name="Matheny P.B."/>
            <person name="Slot J.C."/>
        </authorList>
    </citation>
    <scope>NUCLEOTIDE SEQUENCE [LARGE SCALE GENOMIC DNA]</scope>
    <source>
        <strain evidence="3 4">2631</strain>
    </source>
</reference>
<keyword evidence="1" id="KW-0175">Coiled coil</keyword>
<dbReference type="Proteomes" id="UP000283269">
    <property type="component" value="Unassembled WGS sequence"/>
</dbReference>
<evidence type="ECO:0000256" key="2">
    <source>
        <dbReference type="SAM" id="MobiDB-lite"/>
    </source>
</evidence>
<evidence type="ECO:0000313" key="3">
    <source>
        <dbReference type="EMBL" id="PPQ73225.1"/>
    </source>
</evidence>
<dbReference type="OrthoDB" id="3068102at2759"/>
<dbReference type="AlphaFoldDB" id="A0A409W429"/>
<protein>
    <submittedName>
        <fullName evidence="3">Uncharacterized protein</fullName>
    </submittedName>
</protein>
<dbReference type="EMBL" id="NHYD01003773">
    <property type="protein sequence ID" value="PPQ73225.1"/>
    <property type="molecule type" value="Genomic_DNA"/>
</dbReference>
<name>A0A409W429_PSICY</name>
<evidence type="ECO:0000256" key="1">
    <source>
        <dbReference type="SAM" id="Coils"/>
    </source>
</evidence>
<feature type="region of interest" description="Disordered" evidence="2">
    <location>
        <begin position="1"/>
        <end position="28"/>
    </location>
</feature>
<accession>A0A409W429</accession>
<organism evidence="3 4">
    <name type="scientific">Psilocybe cyanescens</name>
    <dbReference type="NCBI Taxonomy" id="93625"/>
    <lineage>
        <taxon>Eukaryota</taxon>
        <taxon>Fungi</taxon>
        <taxon>Dikarya</taxon>
        <taxon>Basidiomycota</taxon>
        <taxon>Agaricomycotina</taxon>
        <taxon>Agaricomycetes</taxon>
        <taxon>Agaricomycetidae</taxon>
        <taxon>Agaricales</taxon>
        <taxon>Agaricineae</taxon>
        <taxon>Strophariaceae</taxon>
        <taxon>Psilocybe</taxon>
    </lineage>
</organism>
<feature type="compositionally biased region" description="Low complexity" evidence="2">
    <location>
        <begin position="1"/>
        <end position="22"/>
    </location>
</feature>
<keyword evidence="4" id="KW-1185">Reference proteome</keyword>
<gene>
    <name evidence="3" type="ORF">CVT25_004911</name>
</gene>
<evidence type="ECO:0000313" key="4">
    <source>
        <dbReference type="Proteomes" id="UP000283269"/>
    </source>
</evidence>
<feature type="coiled-coil region" evidence="1">
    <location>
        <begin position="34"/>
        <end position="68"/>
    </location>
</feature>
<comment type="caution">
    <text evidence="3">The sequence shown here is derived from an EMBL/GenBank/DDBJ whole genome shotgun (WGS) entry which is preliminary data.</text>
</comment>
<proteinExistence type="predicted"/>
<dbReference type="InParanoid" id="A0A409W429"/>